<dbReference type="EMBL" id="CP111021">
    <property type="protein sequence ID" value="WAR17770.1"/>
    <property type="molecule type" value="Genomic_DNA"/>
</dbReference>
<accession>A0ABY7F754</accession>
<evidence type="ECO:0000313" key="2">
    <source>
        <dbReference type="EMBL" id="WAR24599.1"/>
    </source>
</evidence>
<feature type="non-terminal residue" evidence="1">
    <location>
        <position position="86"/>
    </location>
</feature>
<dbReference type="Proteomes" id="UP001164746">
    <property type="component" value="Chromosome 13"/>
</dbReference>
<keyword evidence="3" id="KW-1185">Reference proteome</keyword>
<evidence type="ECO:0000313" key="3">
    <source>
        <dbReference type="Proteomes" id="UP001164746"/>
    </source>
</evidence>
<dbReference type="EMBL" id="CP111024">
    <property type="protein sequence ID" value="WAR24599.1"/>
    <property type="molecule type" value="Genomic_DNA"/>
</dbReference>
<gene>
    <name evidence="1" type="ORF">MAR_032364</name>
    <name evidence="2" type="ORF">MAR_038268</name>
</gene>
<dbReference type="Proteomes" id="UP001164746">
    <property type="component" value="Chromosome 10"/>
</dbReference>
<proteinExistence type="predicted"/>
<organism evidence="1 3">
    <name type="scientific">Mya arenaria</name>
    <name type="common">Soft-shell clam</name>
    <dbReference type="NCBI Taxonomy" id="6604"/>
    <lineage>
        <taxon>Eukaryota</taxon>
        <taxon>Metazoa</taxon>
        <taxon>Spiralia</taxon>
        <taxon>Lophotrochozoa</taxon>
        <taxon>Mollusca</taxon>
        <taxon>Bivalvia</taxon>
        <taxon>Autobranchia</taxon>
        <taxon>Heteroconchia</taxon>
        <taxon>Euheterodonta</taxon>
        <taxon>Imparidentia</taxon>
        <taxon>Neoheterodontei</taxon>
        <taxon>Myida</taxon>
        <taxon>Myoidea</taxon>
        <taxon>Myidae</taxon>
        <taxon>Mya</taxon>
    </lineage>
</organism>
<evidence type="ECO:0000313" key="1">
    <source>
        <dbReference type="EMBL" id="WAR17770.1"/>
    </source>
</evidence>
<reference evidence="1" key="1">
    <citation type="submission" date="2022-11" db="EMBL/GenBank/DDBJ databases">
        <title>Centuries of genome instability and evolution in soft-shell clam transmissible cancer (bioRxiv).</title>
        <authorList>
            <person name="Hart S.F.M."/>
            <person name="Yonemitsu M.A."/>
            <person name="Giersch R.M."/>
            <person name="Beal B.F."/>
            <person name="Arriagada G."/>
            <person name="Davis B.W."/>
            <person name="Ostrander E.A."/>
            <person name="Goff S.P."/>
            <person name="Metzger M.J."/>
        </authorList>
    </citation>
    <scope>NUCLEOTIDE SEQUENCE</scope>
    <source>
        <strain evidence="1">MELC-2E11</strain>
        <tissue evidence="1">Siphon/mantle</tissue>
    </source>
</reference>
<protein>
    <submittedName>
        <fullName evidence="1">Uncharacterized protein</fullName>
    </submittedName>
</protein>
<name>A0ABY7F754_MYAAR</name>
<sequence>EKRYWRPITLRFDDGKEGSFEVDLPTWKANLKQEVVEYRKYRTIMDACGKTGRGRIRWEYIERMDSLLCKDPAVHPVRAISSSKGI</sequence>